<name>A0A1I3JGR2_9SPIR</name>
<evidence type="ECO:0000313" key="3">
    <source>
        <dbReference type="EMBL" id="SFI59356.1"/>
    </source>
</evidence>
<dbReference type="PANTHER" id="PTHR35146:SF1">
    <property type="entry name" value="UPF0178 PROTEIN YAII"/>
    <property type="match status" value="1"/>
</dbReference>
<evidence type="ECO:0000256" key="1">
    <source>
        <dbReference type="ARBA" id="ARBA00008522"/>
    </source>
</evidence>
<gene>
    <name evidence="3" type="ORF">SAMN04487775_10323</name>
</gene>
<dbReference type="AlphaFoldDB" id="A0A1I3JGR2"/>
<dbReference type="InterPro" id="IPR003791">
    <property type="entry name" value="UPF0178"/>
</dbReference>
<dbReference type="OrthoDB" id="9798918at2"/>
<evidence type="ECO:0000256" key="2">
    <source>
        <dbReference type="HAMAP-Rule" id="MF_00489"/>
    </source>
</evidence>
<accession>A0A1I3JGR2</accession>
<organism evidence="3 4">
    <name type="scientific">Treponema bryantii</name>
    <dbReference type="NCBI Taxonomy" id="163"/>
    <lineage>
        <taxon>Bacteria</taxon>
        <taxon>Pseudomonadati</taxon>
        <taxon>Spirochaetota</taxon>
        <taxon>Spirochaetia</taxon>
        <taxon>Spirochaetales</taxon>
        <taxon>Treponemataceae</taxon>
        <taxon>Treponema</taxon>
    </lineage>
</organism>
<evidence type="ECO:0000313" key="4">
    <source>
        <dbReference type="Proteomes" id="UP000182737"/>
    </source>
</evidence>
<dbReference type="HAMAP" id="MF_00489">
    <property type="entry name" value="UPF0178"/>
    <property type="match status" value="1"/>
</dbReference>
<reference evidence="4" key="1">
    <citation type="submission" date="2016-10" db="EMBL/GenBank/DDBJ databases">
        <authorList>
            <person name="Varghese N."/>
            <person name="Submissions S."/>
        </authorList>
    </citation>
    <scope>NUCLEOTIDE SEQUENCE [LARGE SCALE GENOMIC DNA]</scope>
    <source>
        <strain evidence="4">XBD1002</strain>
    </source>
</reference>
<dbReference type="PANTHER" id="PTHR35146">
    <property type="entry name" value="UPF0178 PROTEIN YAII"/>
    <property type="match status" value="1"/>
</dbReference>
<dbReference type="RefSeq" id="WP_083425677.1">
    <property type="nucleotide sequence ID" value="NZ_FORI01000003.1"/>
</dbReference>
<dbReference type="EMBL" id="FORI01000003">
    <property type="protein sequence ID" value="SFI59356.1"/>
    <property type="molecule type" value="Genomic_DNA"/>
</dbReference>
<keyword evidence="4" id="KW-1185">Reference proteome</keyword>
<protein>
    <recommendedName>
        <fullName evidence="2">UPF0178 protein SAMN04487775_10323</fullName>
    </recommendedName>
</protein>
<comment type="similarity">
    <text evidence="1 2">Belongs to the UPF0178 family.</text>
</comment>
<dbReference type="Proteomes" id="UP000182737">
    <property type="component" value="Unassembled WGS sequence"/>
</dbReference>
<proteinExistence type="inferred from homology"/>
<dbReference type="Pfam" id="PF02639">
    <property type="entry name" value="DUF188"/>
    <property type="match status" value="1"/>
</dbReference>
<sequence>MDNPENKITIWVDADSCPSLVRTHAVKMGNRLGLKTVFAANKKIGCDAAAGPYEMAVCGSEKDAADNYIFEHCKSCDLVITRDIVFADRLVERGICTINDRGVEFTREMIKERLSISDFDRQLAEIGLVKHFHEGYDKKKFAEFANSFDKVIHRLINLQARQDKPSE</sequence>